<dbReference type="InterPro" id="IPR021263">
    <property type="entry name" value="DUF2840"/>
</dbReference>
<accession>A0A2D2D242</accession>
<organism evidence="1 2">
    <name type="scientific">Methylosinus trichosporium (strain ATCC 35070 / NCIMB 11131 / UNIQEM 75 / OB3b)</name>
    <dbReference type="NCBI Taxonomy" id="595536"/>
    <lineage>
        <taxon>Bacteria</taxon>
        <taxon>Pseudomonadati</taxon>
        <taxon>Pseudomonadota</taxon>
        <taxon>Alphaproteobacteria</taxon>
        <taxon>Hyphomicrobiales</taxon>
        <taxon>Methylocystaceae</taxon>
        <taxon>Methylosinus</taxon>
    </lineage>
</organism>
<sequence length="172" mass="19592">MNDNEPQSARVEAPPHHGVAPLTHVELTWIEKKIEFRIRFGNRAAHKILDRRRRIASFAPGSIFCFVRWASNDYGTVISRMDIVRAVGAGERYQTLPFVRPGGEILLRVDAWPRVERALQAIDAIEAIGVDPADASPDYWRHLHNRLAVGDEPRAYTRAQHDAWLKRRSVAP</sequence>
<protein>
    <submittedName>
        <fullName evidence="1">DUF2840 domain-containing protein</fullName>
    </submittedName>
</protein>
<dbReference type="Proteomes" id="UP000230709">
    <property type="component" value="Chromosome"/>
</dbReference>
<keyword evidence="2" id="KW-1185">Reference proteome</keyword>
<evidence type="ECO:0000313" key="1">
    <source>
        <dbReference type="EMBL" id="ATQ69044.1"/>
    </source>
</evidence>
<gene>
    <name evidence="1" type="ORF">CQW49_15045</name>
</gene>
<dbReference type="Pfam" id="PF11000">
    <property type="entry name" value="DUF2840"/>
    <property type="match status" value="1"/>
</dbReference>
<reference evidence="2" key="1">
    <citation type="submission" date="2017-10" db="EMBL/GenBank/DDBJ databases">
        <title>Completed PacBio SMRT sequence of Methylosinus trichosporium OB3b reveals presence of a third large plasmid.</title>
        <authorList>
            <person name="Charles T.C."/>
            <person name="Lynch M.D.J."/>
            <person name="Heil J.R."/>
            <person name="Cheng J."/>
        </authorList>
    </citation>
    <scope>NUCLEOTIDE SEQUENCE [LARGE SCALE GENOMIC DNA]</scope>
    <source>
        <strain evidence="2">OB3b</strain>
    </source>
</reference>
<proteinExistence type="predicted"/>
<evidence type="ECO:0000313" key="2">
    <source>
        <dbReference type="Proteomes" id="UP000230709"/>
    </source>
</evidence>
<dbReference type="EMBL" id="CP023737">
    <property type="protein sequence ID" value="ATQ69044.1"/>
    <property type="molecule type" value="Genomic_DNA"/>
</dbReference>
<dbReference type="RefSeq" id="WP_003611828.1">
    <property type="nucleotide sequence ID" value="NZ_ADVE02000001.1"/>
</dbReference>
<name>A0A2D2D242_METT3</name>
<dbReference type="AlphaFoldDB" id="A0A2D2D242"/>
<dbReference type="STRING" id="595536.GCA_000178815_02170"/>
<dbReference type="KEGG" id="mtw:CQW49_15045"/>